<keyword evidence="8" id="KW-1185">Reference proteome</keyword>
<dbReference type="InterPro" id="IPR000089">
    <property type="entry name" value="Biotin_lipoyl"/>
</dbReference>
<keyword evidence="2" id="KW-0450">Lipoyl</keyword>
<name>A0AAJ0FC82_9PEZI</name>
<dbReference type="Pfam" id="PF00364">
    <property type="entry name" value="Biotin_lipoyl"/>
    <property type="match status" value="1"/>
</dbReference>
<dbReference type="PROSITE" id="PS50968">
    <property type="entry name" value="BIOTINYL_LIPOYL"/>
    <property type="match status" value="1"/>
</dbReference>
<dbReference type="InterPro" id="IPR003016">
    <property type="entry name" value="2-oxoA_DH_lipoyl-BS"/>
</dbReference>
<dbReference type="PANTHER" id="PTHR23151:SF82">
    <property type="entry name" value="PYRUVATE DEHYDROGENASE COMPLEX PROTEIN X COMPONENT, MITOCHONDRIAL"/>
    <property type="match status" value="1"/>
</dbReference>
<dbReference type="InterPro" id="IPR004167">
    <property type="entry name" value="PSBD"/>
</dbReference>
<sequence>MASFAAAACRASVRLARHQLGRDVTTRAGYRTSAAVLAAQNFTMPALSPTMTEGNIAKWQVKEGDKFSAGDVLLEIETDKATMDVEAQEDGILMKIVQGDGTKAIQVGTRIAVIAEEGDDISSLELPPDEGPKQSQAAAAEPAKTEAAPAAPSEAAAAPPTPAASSKPAQKSTGKTTKQRYPPLPSVIHLLKVNGLDESVLAEVNATGPNGRILKGDVLAYLGKINAQIPTDISSRFEHNSHLDLSNIKVAKAPEQQPKKAAAAAAAAPEIPKETIVELSVSVAAISAVQKRLQSKAGLEFPFSSFIFRAADIANESLPRVPKKVNTDRLFNEILGVSSEADYFSRGAYLPDVGTVRSVSVASSVTKTPPAKTDLLDILAGKSGRSTKKVSRGVEEGVLSGPAATFSLTVPSAEAERAAVFLQRMKVLLEKEPEKLVL</sequence>
<dbReference type="SUPFAM" id="SSF47005">
    <property type="entry name" value="Peripheral subunit-binding domain of 2-oxo acid dehydrogenase complex"/>
    <property type="match status" value="1"/>
</dbReference>
<evidence type="ECO:0000256" key="3">
    <source>
        <dbReference type="ARBA" id="ARBA00022946"/>
    </source>
</evidence>
<evidence type="ECO:0000256" key="2">
    <source>
        <dbReference type="ARBA" id="ARBA00022823"/>
    </source>
</evidence>
<dbReference type="EMBL" id="MU839832">
    <property type="protein sequence ID" value="KAK1756179.1"/>
    <property type="molecule type" value="Genomic_DNA"/>
</dbReference>
<dbReference type="PROSITE" id="PS51826">
    <property type="entry name" value="PSBD"/>
    <property type="match status" value="1"/>
</dbReference>
<protein>
    <submittedName>
        <fullName evidence="7">Uncharacterized protein</fullName>
    </submittedName>
</protein>
<feature type="domain" description="Peripheral subunit-binding (PSBD)" evidence="6">
    <location>
        <begin position="182"/>
        <end position="222"/>
    </location>
</feature>
<dbReference type="CDD" id="cd06849">
    <property type="entry name" value="lipoyl_domain"/>
    <property type="match status" value="1"/>
</dbReference>
<comment type="caution">
    <text evidence="7">The sequence shown here is derived from an EMBL/GenBank/DDBJ whole genome shotgun (WGS) entry which is preliminary data.</text>
</comment>
<dbReference type="Proteomes" id="UP001239445">
    <property type="component" value="Unassembled WGS sequence"/>
</dbReference>
<feature type="domain" description="Lipoyl-binding" evidence="5">
    <location>
        <begin position="39"/>
        <end position="115"/>
    </location>
</feature>
<accession>A0AAJ0FC82</accession>
<feature type="region of interest" description="Disordered" evidence="4">
    <location>
        <begin position="120"/>
        <end position="181"/>
    </location>
</feature>
<dbReference type="Gene3D" id="4.10.320.10">
    <property type="entry name" value="E3-binding domain"/>
    <property type="match status" value="1"/>
</dbReference>
<evidence type="ECO:0000256" key="4">
    <source>
        <dbReference type="SAM" id="MobiDB-lite"/>
    </source>
</evidence>
<evidence type="ECO:0000259" key="6">
    <source>
        <dbReference type="PROSITE" id="PS51826"/>
    </source>
</evidence>
<dbReference type="PROSITE" id="PS00189">
    <property type="entry name" value="LIPOYL"/>
    <property type="match status" value="1"/>
</dbReference>
<gene>
    <name evidence="7" type="ORF">QBC47DRAFT_460042</name>
</gene>
<evidence type="ECO:0000256" key="1">
    <source>
        <dbReference type="ARBA" id="ARBA00007317"/>
    </source>
</evidence>
<feature type="compositionally biased region" description="Low complexity" evidence="4">
    <location>
        <begin position="133"/>
        <end position="173"/>
    </location>
</feature>
<dbReference type="GO" id="GO:0004742">
    <property type="term" value="F:dihydrolipoyllysine-residue acetyltransferase activity"/>
    <property type="evidence" value="ECO:0007669"/>
    <property type="project" value="TreeGrafter"/>
</dbReference>
<dbReference type="InterPro" id="IPR011053">
    <property type="entry name" value="Single_hybrid_motif"/>
</dbReference>
<dbReference type="InterPro" id="IPR036625">
    <property type="entry name" value="E3-bd_dom_sf"/>
</dbReference>
<dbReference type="SUPFAM" id="SSF51230">
    <property type="entry name" value="Single hybrid motif"/>
    <property type="match status" value="1"/>
</dbReference>
<dbReference type="Gene3D" id="2.40.50.100">
    <property type="match status" value="1"/>
</dbReference>
<dbReference type="InterPro" id="IPR045257">
    <property type="entry name" value="E2/Pdx1"/>
</dbReference>
<proteinExistence type="inferred from homology"/>
<organism evidence="7 8">
    <name type="scientific">Echria macrotheca</name>
    <dbReference type="NCBI Taxonomy" id="438768"/>
    <lineage>
        <taxon>Eukaryota</taxon>
        <taxon>Fungi</taxon>
        <taxon>Dikarya</taxon>
        <taxon>Ascomycota</taxon>
        <taxon>Pezizomycotina</taxon>
        <taxon>Sordariomycetes</taxon>
        <taxon>Sordariomycetidae</taxon>
        <taxon>Sordariales</taxon>
        <taxon>Schizotheciaceae</taxon>
        <taxon>Echria</taxon>
    </lineage>
</organism>
<evidence type="ECO:0000313" key="7">
    <source>
        <dbReference type="EMBL" id="KAK1756179.1"/>
    </source>
</evidence>
<dbReference type="FunFam" id="2.40.50.100:FF:000010">
    <property type="entry name" value="Acetyltransferase component of pyruvate dehydrogenase complex"/>
    <property type="match status" value="1"/>
</dbReference>
<dbReference type="AlphaFoldDB" id="A0AAJ0FC82"/>
<evidence type="ECO:0000313" key="8">
    <source>
        <dbReference type="Proteomes" id="UP001239445"/>
    </source>
</evidence>
<dbReference type="Pfam" id="PF02817">
    <property type="entry name" value="E3_binding"/>
    <property type="match status" value="1"/>
</dbReference>
<dbReference type="GO" id="GO:0006086">
    <property type="term" value="P:pyruvate decarboxylation to acetyl-CoA"/>
    <property type="evidence" value="ECO:0007669"/>
    <property type="project" value="InterPro"/>
</dbReference>
<dbReference type="PANTHER" id="PTHR23151">
    <property type="entry name" value="DIHYDROLIPOAMIDE ACETYL/SUCCINYL-TRANSFERASE-RELATED"/>
    <property type="match status" value="1"/>
</dbReference>
<reference evidence="7" key="1">
    <citation type="submission" date="2023-06" db="EMBL/GenBank/DDBJ databases">
        <title>Genome-scale phylogeny and comparative genomics of the fungal order Sordariales.</title>
        <authorList>
            <consortium name="Lawrence Berkeley National Laboratory"/>
            <person name="Hensen N."/>
            <person name="Bonometti L."/>
            <person name="Westerberg I."/>
            <person name="Brannstrom I.O."/>
            <person name="Guillou S."/>
            <person name="Cros-Aarteil S."/>
            <person name="Calhoun S."/>
            <person name="Haridas S."/>
            <person name="Kuo A."/>
            <person name="Mondo S."/>
            <person name="Pangilinan J."/>
            <person name="Riley R."/>
            <person name="Labutti K."/>
            <person name="Andreopoulos B."/>
            <person name="Lipzen A."/>
            <person name="Chen C."/>
            <person name="Yanf M."/>
            <person name="Daum C."/>
            <person name="Ng V."/>
            <person name="Clum A."/>
            <person name="Steindorff A."/>
            <person name="Ohm R."/>
            <person name="Martin F."/>
            <person name="Silar P."/>
            <person name="Natvig D."/>
            <person name="Lalanne C."/>
            <person name="Gautier V."/>
            <person name="Ament-Velasquez S.L."/>
            <person name="Kruys A."/>
            <person name="Hutchinson M.I."/>
            <person name="Powell A.J."/>
            <person name="Barry K."/>
            <person name="Miller A.N."/>
            <person name="Grigoriev I.V."/>
            <person name="Debuchy R."/>
            <person name="Gladieux P."/>
            <person name="Thoren M.H."/>
            <person name="Johannesson H."/>
        </authorList>
    </citation>
    <scope>NUCLEOTIDE SEQUENCE</scope>
    <source>
        <strain evidence="7">PSN4</strain>
    </source>
</reference>
<keyword evidence="3" id="KW-0809">Transit peptide</keyword>
<dbReference type="GO" id="GO:0045254">
    <property type="term" value="C:pyruvate dehydrogenase complex"/>
    <property type="evidence" value="ECO:0007669"/>
    <property type="project" value="InterPro"/>
</dbReference>
<comment type="similarity">
    <text evidence="1">Belongs to the 2-oxoacid dehydrogenase family.</text>
</comment>
<evidence type="ECO:0000259" key="5">
    <source>
        <dbReference type="PROSITE" id="PS50968"/>
    </source>
</evidence>